<evidence type="ECO:0000313" key="3">
    <source>
        <dbReference type="Proteomes" id="UP000800036"/>
    </source>
</evidence>
<proteinExistence type="predicted"/>
<dbReference type="Proteomes" id="UP000800036">
    <property type="component" value="Unassembled WGS sequence"/>
</dbReference>
<accession>A0A6A5VDS5</accession>
<feature type="region of interest" description="Disordered" evidence="1">
    <location>
        <begin position="1"/>
        <end position="56"/>
    </location>
</feature>
<keyword evidence="3" id="KW-1185">Reference proteome</keyword>
<gene>
    <name evidence="2" type="ORF">BU23DRAFT_80882</name>
</gene>
<dbReference type="EMBL" id="ML976671">
    <property type="protein sequence ID" value="KAF1975261.1"/>
    <property type="molecule type" value="Genomic_DNA"/>
</dbReference>
<reference evidence="2" key="1">
    <citation type="journal article" date="2020" name="Stud. Mycol.">
        <title>101 Dothideomycetes genomes: a test case for predicting lifestyles and emergence of pathogens.</title>
        <authorList>
            <person name="Haridas S."/>
            <person name="Albert R."/>
            <person name="Binder M."/>
            <person name="Bloem J."/>
            <person name="Labutti K."/>
            <person name="Salamov A."/>
            <person name="Andreopoulos B."/>
            <person name="Baker S."/>
            <person name="Barry K."/>
            <person name="Bills G."/>
            <person name="Bluhm B."/>
            <person name="Cannon C."/>
            <person name="Castanera R."/>
            <person name="Culley D."/>
            <person name="Daum C."/>
            <person name="Ezra D."/>
            <person name="Gonzalez J."/>
            <person name="Henrissat B."/>
            <person name="Kuo A."/>
            <person name="Liang C."/>
            <person name="Lipzen A."/>
            <person name="Lutzoni F."/>
            <person name="Magnuson J."/>
            <person name="Mondo S."/>
            <person name="Nolan M."/>
            <person name="Ohm R."/>
            <person name="Pangilinan J."/>
            <person name="Park H.-J."/>
            <person name="Ramirez L."/>
            <person name="Alfaro M."/>
            <person name="Sun H."/>
            <person name="Tritt A."/>
            <person name="Yoshinaga Y."/>
            <person name="Zwiers L.-H."/>
            <person name="Turgeon B."/>
            <person name="Goodwin S."/>
            <person name="Spatafora J."/>
            <person name="Crous P."/>
            <person name="Grigoriev I."/>
        </authorList>
    </citation>
    <scope>NUCLEOTIDE SEQUENCE</scope>
    <source>
        <strain evidence="2">CBS 107.79</strain>
    </source>
</reference>
<name>A0A6A5VDS5_9PLEO</name>
<organism evidence="2 3">
    <name type="scientific">Bimuria novae-zelandiae CBS 107.79</name>
    <dbReference type="NCBI Taxonomy" id="1447943"/>
    <lineage>
        <taxon>Eukaryota</taxon>
        <taxon>Fungi</taxon>
        <taxon>Dikarya</taxon>
        <taxon>Ascomycota</taxon>
        <taxon>Pezizomycotina</taxon>
        <taxon>Dothideomycetes</taxon>
        <taxon>Pleosporomycetidae</taxon>
        <taxon>Pleosporales</taxon>
        <taxon>Massarineae</taxon>
        <taxon>Didymosphaeriaceae</taxon>
        <taxon>Bimuria</taxon>
    </lineage>
</organism>
<dbReference type="AlphaFoldDB" id="A0A6A5VDS5"/>
<feature type="compositionally biased region" description="Basic and acidic residues" evidence="1">
    <location>
        <begin position="16"/>
        <end position="37"/>
    </location>
</feature>
<protein>
    <submittedName>
        <fullName evidence="2">Uncharacterized protein</fullName>
    </submittedName>
</protein>
<evidence type="ECO:0000313" key="2">
    <source>
        <dbReference type="EMBL" id="KAF1975261.1"/>
    </source>
</evidence>
<evidence type="ECO:0000256" key="1">
    <source>
        <dbReference type="SAM" id="MobiDB-lite"/>
    </source>
</evidence>
<sequence length="99" mass="10686">MYRSSRDSSLGQRGRLLKDIARTRVDHGEGRKGRSGEEGGGGEGVSAGEENEGDCGRSYHGAGVSSVVGSAFYGLVVFGFGGFLRRSYIDIHDDCMHWR</sequence>